<dbReference type="InterPro" id="IPR005182">
    <property type="entry name" value="YdbS-like_PH"/>
</dbReference>
<comment type="caution">
    <text evidence="3">The sequence shown here is derived from an EMBL/GenBank/DDBJ whole genome shotgun (WGS) entry which is preliminary data.</text>
</comment>
<dbReference type="InterPro" id="IPR014529">
    <property type="entry name" value="UCP026631"/>
</dbReference>
<keyword evidence="1" id="KW-0812">Transmembrane</keyword>
<protein>
    <submittedName>
        <fullName evidence="3">PH domain-containing protein</fullName>
    </submittedName>
</protein>
<dbReference type="EMBL" id="JAKUMG010000007">
    <property type="protein sequence ID" value="MDI4670136.1"/>
    <property type="molecule type" value="Genomic_DNA"/>
</dbReference>
<proteinExistence type="predicted"/>
<evidence type="ECO:0000313" key="4">
    <source>
        <dbReference type="Proteomes" id="UP001156974"/>
    </source>
</evidence>
<dbReference type="PIRSF" id="PIRSF026631">
    <property type="entry name" value="UCP026631"/>
    <property type="match status" value="1"/>
</dbReference>
<keyword evidence="4" id="KW-1185">Reference proteome</keyword>
<feature type="transmembrane region" description="Helical" evidence="1">
    <location>
        <begin position="58"/>
        <end position="80"/>
    </location>
</feature>
<feature type="transmembrane region" description="Helical" evidence="1">
    <location>
        <begin position="21"/>
        <end position="52"/>
    </location>
</feature>
<gene>
    <name evidence="3" type="ORF">MKZ47_13750</name>
</gene>
<feature type="domain" description="YdbS-like PH" evidence="2">
    <location>
        <begin position="274"/>
        <end position="330"/>
    </location>
</feature>
<feature type="transmembrane region" description="Helical" evidence="1">
    <location>
        <begin position="239"/>
        <end position="270"/>
    </location>
</feature>
<reference evidence="3 4" key="1">
    <citation type="submission" date="2022-02" db="EMBL/GenBank/DDBJ databases">
        <title>Genome analysis of Beneficial Microorganisms for Coral consortium from Pocillopora damicornis.</title>
        <authorList>
            <person name="Rosado P.M."/>
            <person name="Cardoso P.M."/>
            <person name="Rosado J.G."/>
            <person name="Schultz J."/>
            <person name="Rocha U."/>
            <person name="Costa T.K."/>
            <person name="Peixoto R.S."/>
        </authorList>
    </citation>
    <scope>NUCLEOTIDE SEQUENCE [LARGE SCALE GENOMIC DNA]</scope>
    <source>
        <strain evidence="3 4">BMC5</strain>
    </source>
</reference>
<evidence type="ECO:0000259" key="2">
    <source>
        <dbReference type="Pfam" id="PF03703"/>
    </source>
</evidence>
<feature type="domain" description="YdbS-like PH" evidence="2">
    <location>
        <begin position="80"/>
        <end position="159"/>
    </location>
</feature>
<feature type="transmembrane region" description="Helical" evidence="1">
    <location>
        <begin position="199"/>
        <end position="219"/>
    </location>
</feature>
<keyword evidence="1" id="KW-0472">Membrane</keyword>
<feature type="transmembrane region" description="Helical" evidence="1">
    <location>
        <begin position="386"/>
        <end position="405"/>
    </location>
</feature>
<sequence length="520" mass="59051">MQQLKKMSLPMSDQQWQRVSPWALLYFIVHFALRFIKDGLLNLLPILVLFVTQVEQKLFWGQIAVAVASLVLVLYAFAYYRNFKYRITDGHEILLNKGVFKKERLTLKFARVQNVNIAEPFYFQPVNLVNCIFDAAGSSAQEAVIPGVKLSYAEQVREQVMEFKAQLQQQEQLPVEQSEAADTPKTLTISNAEIAKFGLMSNMAILALAALAPFMNVIFEYLEKTIINRLEAILNEQAAFVGSAAAIAALIMVVAIVLCAILLSVVMALVRFFNFQLYFQDDKFKRVAGLFERQQLSISVSKIQSVQIKQNIIARLLNRYTLICPQVSSGGMAAGVAAHKNKQTLVMPVITKEQVQAVCGWLFPWFVDLTELNFIKPERALLYKNTFFYVILPTVFSALIFNALFDTATMLWSIVVGLVLMIGVFLNYQKTGLAMYQHDGRFFAVFKTGMLGVQYRVFEIYKAQSVTTISTYLMRRSQLKSLYIQLASGYVSMPYLKAELAEQFADFALHEIEGVERNWF</sequence>
<dbReference type="Proteomes" id="UP001156974">
    <property type="component" value="Unassembled WGS sequence"/>
</dbReference>
<evidence type="ECO:0000313" key="3">
    <source>
        <dbReference type="EMBL" id="MDI4670136.1"/>
    </source>
</evidence>
<name>A0ABT6U1U7_9GAMM</name>
<dbReference type="PANTHER" id="PTHR34473">
    <property type="entry name" value="UPF0699 TRANSMEMBRANE PROTEIN YDBS"/>
    <property type="match status" value="1"/>
</dbReference>
<keyword evidence="1" id="KW-1133">Transmembrane helix</keyword>
<dbReference type="RefSeq" id="WP_258537481.1">
    <property type="nucleotide sequence ID" value="NZ_JAKUMJ010000006.1"/>
</dbReference>
<dbReference type="Pfam" id="PF03703">
    <property type="entry name" value="bPH_2"/>
    <property type="match status" value="2"/>
</dbReference>
<dbReference type="PANTHER" id="PTHR34473:SF2">
    <property type="entry name" value="UPF0699 TRANSMEMBRANE PROTEIN YDBT"/>
    <property type="match status" value="1"/>
</dbReference>
<feature type="transmembrane region" description="Helical" evidence="1">
    <location>
        <begin position="411"/>
        <end position="428"/>
    </location>
</feature>
<evidence type="ECO:0000256" key="1">
    <source>
        <dbReference type="SAM" id="Phobius"/>
    </source>
</evidence>
<accession>A0ABT6U1U7</accession>
<organism evidence="3 4">
    <name type="scientific">Pseudoalteromonas shioyasakiensis</name>
    <dbReference type="NCBI Taxonomy" id="1190813"/>
    <lineage>
        <taxon>Bacteria</taxon>
        <taxon>Pseudomonadati</taxon>
        <taxon>Pseudomonadota</taxon>
        <taxon>Gammaproteobacteria</taxon>
        <taxon>Alteromonadales</taxon>
        <taxon>Pseudoalteromonadaceae</taxon>
        <taxon>Pseudoalteromonas</taxon>
    </lineage>
</organism>